<comment type="caution">
    <text evidence="4">The sequence shown here is derived from an EMBL/GenBank/DDBJ whole genome shotgun (WGS) entry which is preliminary data.</text>
</comment>
<dbReference type="InterPro" id="IPR013154">
    <property type="entry name" value="ADH-like_N"/>
</dbReference>
<accession>A0A7W9WNA9</accession>
<gene>
    <name evidence="4" type="ORF">HNR28_001595</name>
</gene>
<keyword evidence="2" id="KW-0560">Oxidoreductase</keyword>
<dbReference type="GO" id="GO:0070402">
    <property type="term" value="F:NADPH binding"/>
    <property type="evidence" value="ECO:0007669"/>
    <property type="project" value="TreeGrafter"/>
</dbReference>
<feature type="domain" description="Enoyl reductase (ER)" evidence="3">
    <location>
        <begin position="8"/>
        <end position="320"/>
    </location>
</feature>
<dbReference type="InterPro" id="IPR020843">
    <property type="entry name" value="ER"/>
</dbReference>
<protein>
    <submittedName>
        <fullName evidence="4">NADPH:quinone reductase-like Zn-dependent oxidoreductase</fullName>
    </submittedName>
</protein>
<dbReference type="Pfam" id="PF08240">
    <property type="entry name" value="ADH_N"/>
    <property type="match status" value="1"/>
</dbReference>
<dbReference type="InterPro" id="IPR013149">
    <property type="entry name" value="ADH-like_C"/>
</dbReference>
<evidence type="ECO:0000313" key="5">
    <source>
        <dbReference type="Proteomes" id="UP000541136"/>
    </source>
</evidence>
<proteinExistence type="predicted"/>
<dbReference type="SUPFAM" id="SSF50129">
    <property type="entry name" value="GroES-like"/>
    <property type="match status" value="1"/>
</dbReference>
<name>A0A7W9WNA9_CASDE</name>
<dbReference type="InterPro" id="IPR036291">
    <property type="entry name" value="NAD(P)-bd_dom_sf"/>
</dbReference>
<dbReference type="SUPFAM" id="SSF51735">
    <property type="entry name" value="NAD(P)-binding Rossmann-fold domains"/>
    <property type="match status" value="1"/>
</dbReference>
<dbReference type="GO" id="GO:0016651">
    <property type="term" value="F:oxidoreductase activity, acting on NAD(P)H"/>
    <property type="evidence" value="ECO:0007669"/>
    <property type="project" value="TreeGrafter"/>
</dbReference>
<organism evidence="4 5">
    <name type="scientific">Castellaniella defragrans</name>
    <name type="common">Alcaligenes defragrans</name>
    <dbReference type="NCBI Taxonomy" id="75697"/>
    <lineage>
        <taxon>Bacteria</taxon>
        <taxon>Pseudomonadati</taxon>
        <taxon>Pseudomonadota</taxon>
        <taxon>Betaproteobacteria</taxon>
        <taxon>Burkholderiales</taxon>
        <taxon>Alcaligenaceae</taxon>
        <taxon>Castellaniella</taxon>
    </lineage>
</organism>
<dbReference type="Gene3D" id="3.40.50.720">
    <property type="entry name" value="NAD(P)-binding Rossmann-like Domain"/>
    <property type="match status" value="1"/>
</dbReference>
<evidence type="ECO:0000259" key="3">
    <source>
        <dbReference type="SMART" id="SM00829"/>
    </source>
</evidence>
<sequence>MRAHTARLVDDRIRIEPRDTPIPGPGAQQLLVRVRAAGLNRGEFLALRKQPPGAPAVLGIEAAGEVVRAGADAGPFQAGDRVMGRCRAAFADYALLDAHEAMAVPERLSWIQAAALPIATMVVYDMLIAQGRLAAGEWLLVTGISSGVGVAALQLAKALGARVIGTSGSARKLADLERLGLDVGLHTRAADFHDAVMAATGGRGAGLAVNIVGGSVFAECVRCLAFEGRLATVGYMDGVLEGRLDLAALHARRLTVFGVSSKGCGPEERRRIVRGVAEQVLPLVADGRLVPAIDRVFPFGELEAAIARMESDEQLGKIVVGGE</sequence>
<keyword evidence="1" id="KW-0521">NADP</keyword>
<evidence type="ECO:0000313" key="4">
    <source>
        <dbReference type="EMBL" id="MBB6083556.1"/>
    </source>
</evidence>
<dbReference type="PANTHER" id="PTHR48106">
    <property type="entry name" value="QUINONE OXIDOREDUCTASE PIG3-RELATED"/>
    <property type="match status" value="1"/>
</dbReference>
<evidence type="ECO:0000256" key="1">
    <source>
        <dbReference type="ARBA" id="ARBA00022857"/>
    </source>
</evidence>
<dbReference type="EMBL" id="JACHIB010000008">
    <property type="protein sequence ID" value="MBB6083556.1"/>
    <property type="molecule type" value="Genomic_DNA"/>
</dbReference>
<dbReference type="Proteomes" id="UP000541136">
    <property type="component" value="Unassembled WGS sequence"/>
</dbReference>
<dbReference type="AlphaFoldDB" id="A0A7W9WNA9"/>
<reference evidence="4 5" key="1">
    <citation type="submission" date="2020-08" db="EMBL/GenBank/DDBJ databases">
        <title>Genomic Encyclopedia of Type Strains, Phase IV (KMG-IV): sequencing the most valuable type-strain genomes for metagenomic binning, comparative biology and taxonomic classification.</title>
        <authorList>
            <person name="Goeker M."/>
        </authorList>
    </citation>
    <scope>NUCLEOTIDE SEQUENCE [LARGE SCALE GENOMIC DNA]</scope>
    <source>
        <strain evidence="4 5">DSM 12141</strain>
    </source>
</reference>
<dbReference type="RefSeq" id="WP_151024703.1">
    <property type="nucleotide sequence ID" value="NZ_JACHIB010000008.1"/>
</dbReference>
<dbReference type="InterPro" id="IPR011032">
    <property type="entry name" value="GroES-like_sf"/>
</dbReference>
<dbReference type="Gene3D" id="3.90.180.10">
    <property type="entry name" value="Medium-chain alcohol dehydrogenases, catalytic domain"/>
    <property type="match status" value="1"/>
</dbReference>
<dbReference type="Pfam" id="PF00107">
    <property type="entry name" value="ADH_zinc_N"/>
    <property type="match status" value="1"/>
</dbReference>
<evidence type="ECO:0000256" key="2">
    <source>
        <dbReference type="ARBA" id="ARBA00023002"/>
    </source>
</evidence>
<dbReference type="SMART" id="SM00829">
    <property type="entry name" value="PKS_ER"/>
    <property type="match status" value="1"/>
</dbReference>
<dbReference type="PANTHER" id="PTHR48106:SF18">
    <property type="entry name" value="QUINONE OXIDOREDUCTASE PIG3"/>
    <property type="match status" value="1"/>
</dbReference>